<evidence type="ECO:0000313" key="9">
    <source>
        <dbReference type="EMBL" id="KFD65181.1"/>
    </source>
</evidence>
<dbReference type="GO" id="GO:0005634">
    <property type="term" value="C:nucleus"/>
    <property type="evidence" value="ECO:0007669"/>
    <property type="project" value="UniProtKB-ARBA"/>
</dbReference>
<feature type="region of interest" description="Disordered" evidence="6">
    <location>
        <begin position="47"/>
        <end position="71"/>
    </location>
</feature>
<dbReference type="SMART" id="SM00028">
    <property type="entry name" value="TPR"/>
    <property type="match status" value="3"/>
</dbReference>
<feature type="region of interest" description="Disordered" evidence="6">
    <location>
        <begin position="326"/>
        <end position="353"/>
    </location>
</feature>
<evidence type="ECO:0000313" key="8">
    <source>
        <dbReference type="EMBL" id="KFD52153.1"/>
    </source>
</evidence>
<dbReference type="InterPro" id="IPR041243">
    <property type="entry name" value="STI1/HOP_DP"/>
</dbReference>
<dbReference type="Proteomes" id="UP000030764">
    <property type="component" value="Unassembled WGS sequence"/>
</dbReference>
<comment type="subunit">
    <text evidence="5">Homotetramer. Interacts with Hsc70 as well as DNAJ homologs and Hsp90.</text>
</comment>
<dbReference type="CDD" id="cd14438">
    <property type="entry name" value="Hip_N"/>
    <property type="match status" value="1"/>
</dbReference>
<dbReference type="EMBL" id="KL367543">
    <property type="protein sequence ID" value="KFD65181.1"/>
    <property type="molecule type" value="Genomic_DNA"/>
</dbReference>
<dbReference type="GO" id="GO:1902494">
    <property type="term" value="C:catalytic complex"/>
    <property type="evidence" value="ECO:0007669"/>
    <property type="project" value="UniProtKB-ARBA"/>
</dbReference>
<dbReference type="Pfam" id="PF17830">
    <property type="entry name" value="STI1-HOP_DP"/>
    <property type="match status" value="1"/>
</dbReference>
<keyword evidence="3" id="KW-0802">TPR repeat</keyword>
<dbReference type="SMART" id="SM00727">
    <property type="entry name" value="STI1"/>
    <property type="match status" value="1"/>
</dbReference>
<evidence type="ECO:0000256" key="5">
    <source>
        <dbReference type="ARBA" id="ARBA00064040"/>
    </source>
</evidence>
<dbReference type="FunFam" id="6.10.250.3420:FF:000001">
    <property type="entry name" value="Hsc70-interacting protein-like protein"/>
    <property type="match status" value="1"/>
</dbReference>
<proteinExistence type="inferred from homology"/>
<comment type="function">
    <text evidence="4">One HIP oligomer binds the ATPase domains of at least two HSC70 molecules dependent on activation of the HSC70 ATPase by HSP40. Stabilizes the ADP state of HSC70 that has a high affinity for substrate protein. Through its own chaperone activity, it may contribute to the interaction of HSC70 with various target proteins.</text>
</comment>
<keyword evidence="2" id="KW-0677">Repeat</keyword>
<feature type="compositionally biased region" description="Basic and acidic residues" evidence="6">
    <location>
        <begin position="342"/>
        <end position="353"/>
    </location>
</feature>
<feature type="compositionally biased region" description="Acidic residues" evidence="6">
    <location>
        <begin position="61"/>
        <end position="71"/>
    </location>
</feature>
<name>A0A085N6T5_9BILA</name>
<dbReference type="InterPro" id="IPR011990">
    <property type="entry name" value="TPR-like_helical_dom_sf"/>
</dbReference>
<keyword evidence="10" id="KW-1185">Reference proteome</keyword>
<dbReference type="AlphaFoldDB" id="A0A085N6T5"/>
<evidence type="ECO:0000256" key="1">
    <source>
        <dbReference type="ARBA" id="ARBA00009015"/>
    </source>
</evidence>
<dbReference type="GO" id="GO:0030544">
    <property type="term" value="F:Hsp70 protein binding"/>
    <property type="evidence" value="ECO:0007669"/>
    <property type="project" value="TreeGrafter"/>
</dbReference>
<evidence type="ECO:0000256" key="2">
    <source>
        <dbReference type="ARBA" id="ARBA00022737"/>
    </source>
</evidence>
<evidence type="ECO:0000313" key="10">
    <source>
        <dbReference type="Proteomes" id="UP000030764"/>
    </source>
</evidence>
<dbReference type="GO" id="GO:0046983">
    <property type="term" value="F:protein dimerization activity"/>
    <property type="evidence" value="ECO:0007669"/>
    <property type="project" value="InterPro"/>
</dbReference>
<comment type="similarity">
    <text evidence="1">Belongs to the FAM10 family.</text>
</comment>
<feature type="region of interest" description="Disordered" evidence="6">
    <location>
        <begin position="226"/>
        <end position="274"/>
    </location>
</feature>
<reference evidence="9 10" key="1">
    <citation type="journal article" date="2014" name="Nat. Genet.">
        <title>Genome and transcriptome of the porcine whipworm Trichuris suis.</title>
        <authorList>
            <person name="Jex A.R."/>
            <person name="Nejsum P."/>
            <person name="Schwarz E.M."/>
            <person name="Hu L."/>
            <person name="Young N.D."/>
            <person name="Hall R.S."/>
            <person name="Korhonen P.K."/>
            <person name="Liao S."/>
            <person name="Thamsborg S."/>
            <person name="Xia J."/>
            <person name="Xu P."/>
            <person name="Wang S."/>
            <person name="Scheerlinck J.P."/>
            <person name="Hofmann A."/>
            <person name="Sternberg P.W."/>
            <person name="Wang J."/>
            <person name="Gasser R.B."/>
        </authorList>
    </citation>
    <scope>NUCLEOTIDE SEQUENCE [LARGE SCALE GENOMIC DNA]</scope>
    <source>
        <strain evidence="9">DCEP-RM93F</strain>
        <strain evidence="8">DCEP-RM93M</strain>
    </source>
</reference>
<dbReference type="InterPro" id="IPR019734">
    <property type="entry name" value="TPR_rpt"/>
</dbReference>
<dbReference type="InterPro" id="IPR034649">
    <property type="entry name" value="Hip_N"/>
</dbReference>
<organism evidence="9">
    <name type="scientific">Trichuris suis</name>
    <name type="common">pig whipworm</name>
    <dbReference type="NCBI Taxonomy" id="68888"/>
    <lineage>
        <taxon>Eukaryota</taxon>
        <taxon>Metazoa</taxon>
        <taxon>Ecdysozoa</taxon>
        <taxon>Nematoda</taxon>
        <taxon>Enoplea</taxon>
        <taxon>Dorylaimia</taxon>
        <taxon>Trichinellida</taxon>
        <taxon>Trichuridae</taxon>
        <taxon>Trichuris</taxon>
    </lineage>
</organism>
<dbReference type="EMBL" id="KL363231">
    <property type="protein sequence ID" value="KFD52153.1"/>
    <property type="molecule type" value="Genomic_DNA"/>
</dbReference>
<dbReference type="Gene3D" id="1.25.40.10">
    <property type="entry name" value="Tetratricopeptide repeat domain"/>
    <property type="match status" value="1"/>
</dbReference>
<feature type="domain" description="STI1" evidence="7">
    <location>
        <begin position="279"/>
        <end position="318"/>
    </location>
</feature>
<dbReference type="InterPro" id="IPR006636">
    <property type="entry name" value="STI1_HS-bd"/>
</dbReference>
<feature type="compositionally biased region" description="Basic and acidic residues" evidence="6">
    <location>
        <begin position="231"/>
        <end position="266"/>
    </location>
</feature>
<evidence type="ECO:0000256" key="3">
    <source>
        <dbReference type="ARBA" id="ARBA00022803"/>
    </source>
</evidence>
<dbReference type="Pfam" id="PF18253">
    <property type="entry name" value="HipN"/>
    <property type="match status" value="1"/>
</dbReference>
<dbReference type="SUPFAM" id="SSF48452">
    <property type="entry name" value="TPR-like"/>
    <property type="match status" value="1"/>
</dbReference>
<dbReference type="PANTHER" id="PTHR45883">
    <property type="entry name" value="HSC70-INTERACTING PROTEIN"/>
    <property type="match status" value="1"/>
</dbReference>
<protein>
    <recommendedName>
        <fullName evidence="7">STI1 domain-containing protein</fullName>
    </recommendedName>
</protein>
<evidence type="ECO:0000259" key="7">
    <source>
        <dbReference type="SMART" id="SM00727"/>
    </source>
</evidence>
<dbReference type="Gene3D" id="6.10.250.3420">
    <property type="match status" value="1"/>
</dbReference>
<dbReference type="PANTHER" id="PTHR45883:SF2">
    <property type="entry name" value="HSC70-INTERACTING PROTEIN"/>
    <property type="match status" value="1"/>
</dbReference>
<sequence length="353" mass="39595">MVVARPTNEQVQLLRAFVDLCQKNPEMLHIPELQFYRQYLESLGARIPPAGQSTAQPKEDEPMEEEEVESDIELDNTGVIEPDEGMDLPAGDANAEVTEEMLEQSDEKRRAAVEASNNGDLESALKLYTEAICLNPGSALLHAKRAGILVMMKKPVAAIRDCDKAIALNPNVAQLYKYRGWANRLIGRWEEAHHDLCMASKLDCDEEVFQWLKEVEPNAKKLMEHKRKLERKADDRKARQEERYRKAAEEQAKREKADGEAKKPEEPSSMPNLGGLFSDPELLKIFQDPELAPAFQDIMANPGNMFKYMNNPKFASLLNLMKTKFMPPGGAQGGANAGTQNQEEKGPTTDDVD</sequence>
<dbReference type="Proteomes" id="UP000030758">
    <property type="component" value="Unassembled WGS sequence"/>
</dbReference>
<evidence type="ECO:0000256" key="4">
    <source>
        <dbReference type="ARBA" id="ARBA00037033"/>
    </source>
</evidence>
<dbReference type="Gene3D" id="1.10.260.100">
    <property type="match status" value="1"/>
</dbReference>
<evidence type="ECO:0000256" key="6">
    <source>
        <dbReference type="SAM" id="MobiDB-lite"/>
    </source>
</evidence>
<dbReference type="FunFam" id="1.25.40.10:FF:000112">
    <property type="entry name" value="FAM10 family protein"/>
    <property type="match status" value="1"/>
</dbReference>
<accession>A0A085N6T5</accession>
<gene>
    <name evidence="8" type="ORF">M513_06998</name>
    <name evidence="9" type="ORF">M514_06998</name>
</gene>